<comment type="caution">
    <text evidence="1">The sequence shown here is derived from an EMBL/GenBank/DDBJ whole genome shotgun (WGS) entry which is preliminary data.</text>
</comment>
<dbReference type="AlphaFoldDB" id="A0A7J2TJ05"/>
<protein>
    <submittedName>
        <fullName evidence="1">Uncharacterized protein</fullName>
    </submittedName>
</protein>
<evidence type="ECO:0000313" key="1">
    <source>
        <dbReference type="EMBL" id="HEH35051.1"/>
    </source>
</evidence>
<reference evidence="1" key="1">
    <citation type="journal article" date="2020" name="mSystems">
        <title>Genome- and Community-Level Interaction Insights into Carbon Utilization and Element Cycling Functions of Hydrothermarchaeota in Hydrothermal Sediment.</title>
        <authorList>
            <person name="Zhou Z."/>
            <person name="Liu Y."/>
            <person name="Xu W."/>
            <person name="Pan J."/>
            <person name="Luo Z.H."/>
            <person name="Li M."/>
        </authorList>
    </citation>
    <scope>NUCLEOTIDE SEQUENCE [LARGE SCALE GENOMIC DNA]</scope>
    <source>
        <strain evidence="1">SpSt-26</strain>
    </source>
</reference>
<dbReference type="EMBL" id="DSLA01000041">
    <property type="protein sequence ID" value="HEH35051.1"/>
    <property type="molecule type" value="Genomic_DNA"/>
</dbReference>
<accession>A0A7J2TJ05</accession>
<name>A0A7J2TJ05_ARCFL</name>
<proteinExistence type="predicted"/>
<organism evidence="1">
    <name type="scientific">Archaeoglobus fulgidus</name>
    <dbReference type="NCBI Taxonomy" id="2234"/>
    <lineage>
        <taxon>Archaea</taxon>
        <taxon>Methanobacteriati</taxon>
        <taxon>Methanobacteriota</taxon>
        <taxon>Archaeoglobi</taxon>
        <taxon>Archaeoglobales</taxon>
        <taxon>Archaeoglobaceae</taxon>
        <taxon>Archaeoglobus</taxon>
    </lineage>
</organism>
<sequence length="58" mass="6228">MLCSEATSWDCWKGCTSLFVRITYPAGALACLGICLTTCEFLLSYKACNIAAEEAAGR</sequence>
<gene>
    <name evidence="1" type="ORF">ENP88_02625</name>
</gene>